<sequence>MTEKKHAPAGPEEPHESQGLVGSEPEHEQNEPNFAPVSPSIAATTVPQPQDPTLPAPFTTLPQVLLERILSFMTPRDVYTVALVCARFRFTGRSDELWRRFGQRDYRPGSVAAMMTLRMAPTWRQGYQETYASQEGFGAHWEAVLPMRYRPAKLGFIESKKVGAKAEVSVAMFGGEGAGKTEIVDALRQVRRPFVEPTVGFNLESFVHRQYQWNLWDVGAGLYDMWRLQFKGQNALIYVSALPFLCLSIPARPVGLLLTALCDLSNRDRWFSAQYEGVHGYTHSDSVAIGHIVDDPDCPPELPLVVFANKADLAPATDLVELAIRLGLFHIQRRPWYILPCTALGGAAADERANLLRGFDVLADFFGRQQHQAAPQQAPSPAAPGSVAPAARSPSGGLVQLGLGLSPYRSQTQPRAPSSLQHQEGPELDDQDSDQGLGPDDGPAAGTDRPSAEPPMHL</sequence>
<name>A0ABQ8UNU8_9EUKA</name>
<dbReference type="Proteomes" id="UP001141327">
    <property type="component" value="Unassembled WGS sequence"/>
</dbReference>
<gene>
    <name evidence="5" type="ORF">PAPYR_2684</name>
</gene>
<evidence type="ECO:0000259" key="4">
    <source>
        <dbReference type="PROSITE" id="PS50181"/>
    </source>
</evidence>
<dbReference type="Pfam" id="PF00025">
    <property type="entry name" value="Arf"/>
    <property type="match status" value="2"/>
</dbReference>
<evidence type="ECO:0000313" key="5">
    <source>
        <dbReference type="EMBL" id="KAJ4460858.1"/>
    </source>
</evidence>
<dbReference type="SMART" id="SM00256">
    <property type="entry name" value="FBOX"/>
    <property type="match status" value="1"/>
</dbReference>
<reference evidence="5" key="1">
    <citation type="journal article" date="2022" name="bioRxiv">
        <title>Genomics of Preaxostyla Flagellates Illuminates Evolutionary Transitions and the Path Towards Mitochondrial Loss.</title>
        <authorList>
            <person name="Novak L.V.F."/>
            <person name="Treitli S.C."/>
            <person name="Pyrih J."/>
            <person name="Halakuc P."/>
            <person name="Pipaliya S.V."/>
            <person name="Vacek V."/>
            <person name="Brzon O."/>
            <person name="Soukal P."/>
            <person name="Eme L."/>
            <person name="Dacks J.B."/>
            <person name="Karnkowska A."/>
            <person name="Elias M."/>
            <person name="Hampl V."/>
        </authorList>
    </citation>
    <scope>NUCLEOTIDE SEQUENCE</scope>
    <source>
        <strain evidence="5">RCP-MX</strain>
    </source>
</reference>
<evidence type="ECO:0000256" key="3">
    <source>
        <dbReference type="SAM" id="MobiDB-lite"/>
    </source>
</evidence>
<feature type="compositionally biased region" description="Polar residues" evidence="3">
    <location>
        <begin position="408"/>
        <end position="422"/>
    </location>
</feature>
<dbReference type="InterPro" id="IPR027417">
    <property type="entry name" value="P-loop_NTPase"/>
</dbReference>
<keyword evidence="6" id="KW-1185">Reference proteome</keyword>
<comment type="caution">
    <text evidence="5">The sequence shown here is derived from an EMBL/GenBank/DDBJ whole genome shotgun (WGS) entry which is preliminary data.</text>
</comment>
<keyword evidence="2" id="KW-0342">GTP-binding</keyword>
<dbReference type="SUPFAM" id="SSF52540">
    <property type="entry name" value="P-loop containing nucleoside triphosphate hydrolases"/>
    <property type="match status" value="1"/>
</dbReference>
<dbReference type="InterPro" id="IPR006689">
    <property type="entry name" value="Small_GTPase_ARF/SAR"/>
</dbReference>
<feature type="domain" description="F-box" evidence="4">
    <location>
        <begin position="55"/>
        <end position="101"/>
    </location>
</feature>
<feature type="region of interest" description="Disordered" evidence="3">
    <location>
        <begin position="370"/>
        <end position="458"/>
    </location>
</feature>
<dbReference type="CDD" id="cd22162">
    <property type="entry name" value="F-box_AtSKIP3-like"/>
    <property type="match status" value="1"/>
</dbReference>
<dbReference type="PANTHER" id="PTHR11711">
    <property type="entry name" value="ADP RIBOSYLATION FACTOR-RELATED"/>
    <property type="match status" value="1"/>
</dbReference>
<dbReference type="PROSITE" id="PS50181">
    <property type="entry name" value="FBOX"/>
    <property type="match status" value="1"/>
</dbReference>
<dbReference type="Pfam" id="PF12937">
    <property type="entry name" value="F-box-like"/>
    <property type="match status" value="1"/>
</dbReference>
<dbReference type="SMART" id="SM00177">
    <property type="entry name" value="ARF"/>
    <property type="match status" value="1"/>
</dbReference>
<dbReference type="SUPFAM" id="SSF81383">
    <property type="entry name" value="F-box domain"/>
    <property type="match status" value="1"/>
</dbReference>
<feature type="compositionally biased region" description="Basic and acidic residues" evidence="3">
    <location>
        <begin position="1"/>
        <end position="16"/>
    </location>
</feature>
<evidence type="ECO:0000313" key="6">
    <source>
        <dbReference type="Proteomes" id="UP001141327"/>
    </source>
</evidence>
<accession>A0ABQ8UNU8</accession>
<proteinExistence type="predicted"/>
<keyword evidence="1" id="KW-0547">Nucleotide-binding</keyword>
<dbReference type="InterPro" id="IPR024156">
    <property type="entry name" value="Small_GTPase_ARF"/>
</dbReference>
<dbReference type="InterPro" id="IPR036047">
    <property type="entry name" value="F-box-like_dom_sf"/>
</dbReference>
<dbReference type="EMBL" id="JAPMOS010000010">
    <property type="protein sequence ID" value="KAJ4460858.1"/>
    <property type="molecule type" value="Genomic_DNA"/>
</dbReference>
<protein>
    <recommendedName>
        <fullName evidence="4">F-box domain-containing protein</fullName>
    </recommendedName>
</protein>
<dbReference type="Gene3D" id="1.20.1280.50">
    <property type="match status" value="1"/>
</dbReference>
<dbReference type="InterPro" id="IPR001810">
    <property type="entry name" value="F-box_dom"/>
</dbReference>
<feature type="compositionally biased region" description="Low complexity" evidence="3">
    <location>
        <begin position="370"/>
        <end position="405"/>
    </location>
</feature>
<dbReference type="Gene3D" id="3.40.50.300">
    <property type="entry name" value="P-loop containing nucleotide triphosphate hydrolases"/>
    <property type="match status" value="2"/>
</dbReference>
<organism evidence="5 6">
    <name type="scientific">Paratrimastix pyriformis</name>
    <dbReference type="NCBI Taxonomy" id="342808"/>
    <lineage>
        <taxon>Eukaryota</taxon>
        <taxon>Metamonada</taxon>
        <taxon>Preaxostyla</taxon>
        <taxon>Paratrimastigidae</taxon>
        <taxon>Paratrimastix</taxon>
    </lineage>
</organism>
<feature type="region of interest" description="Disordered" evidence="3">
    <location>
        <begin position="1"/>
        <end position="57"/>
    </location>
</feature>
<evidence type="ECO:0000256" key="1">
    <source>
        <dbReference type="ARBA" id="ARBA00022741"/>
    </source>
</evidence>
<evidence type="ECO:0000256" key="2">
    <source>
        <dbReference type="ARBA" id="ARBA00023134"/>
    </source>
</evidence>